<dbReference type="PROSITE" id="PS51257">
    <property type="entry name" value="PROKAR_LIPOPROTEIN"/>
    <property type="match status" value="1"/>
</dbReference>
<reference evidence="3" key="1">
    <citation type="journal article" date="2008" name="Nature">
        <title>The amphioxus genome and the evolution of the chordate karyotype.</title>
        <authorList>
            <consortium name="US DOE Joint Genome Institute (JGI-PGF)"/>
            <person name="Putnam N.H."/>
            <person name="Butts T."/>
            <person name="Ferrier D.E.K."/>
            <person name="Furlong R.F."/>
            <person name="Hellsten U."/>
            <person name="Kawashima T."/>
            <person name="Robinson-Rechavi M."/>
            <person name="Shoguchi E."/>
            <person name="Terry A."/>
            <person name="Yu J.-K."/>
            <person name="Benito-Gutierrez E.L."/>
            <person name="Dubchak I."/>
            <person name="Garcia-Fernandez J."/>
            <person name="Gibson-Brown J.J."/>
            <person name="Grigoriev I.V."/>
            <person name="Horton A.C."/>
            <person name="de Jong P.J."/>
            <person name="Jurka J."/>
            <person name="Kapitonov V.V."/>
            <person name="Kohara Y."/>
            <person name="Kuroki Y."/>
            <person name="Lindquist E."/>
            <person name="Lucas S."/>
            <person name="Osoegawa K."/>
            <person name="Pennacchio L.A."/>
            <person name="Salamov A.A."/>
            <person name="Satou Y."/>
            <person name="Sauka-Spengler T."/>
            <person name="Schmutz J."/>
            <person name="Shin-I T."/>
            <person name="Toyoda A."/>
            <person name="Bronner-Fraser M."/>
            <person name="Fujiyama A."/>
            <person name="Holland L.Z."/>
            <person name="Holland P.W.H."/>
            <person name="Satoh N."/>
            <person name="Rokhsar D.S."/>
        </authorList>
    </citation>
    <scope>NUCLEOTIDE SEQUENCE [LARGE SCALE GENOMIC DNA]</scope>
    <source>
        <strain evidence="3">S238N-H82</strain>
        <tissue evidence="3">Testes</tissue>
    </source>
</reference>
<dbReference type="PANTHER" id="PTHR35836">
    <property type="entry name" value="VCBS REPEAT-CONTAINING PROTEIN"/>
    <property type="match status" value="1"/>
</dbReference>
<evidence type="ECO:0000256" key="2">
    <source>
        <dbReference type="SAM" id="SignalP"/>
    </source>
</evidence>
<dbReference type="InterPro" id="IPR013517">
    <property type="entry name" value="FG-GAP"/>
</dbReference>
<organism>
    <name type="scientific">Branchiostoma floridae</name>
    <name type="common">Florida lancelet</name>
    <name type="synonym">Amphioxus</name>
    <dbReference type="NCBI Taxonomy" id="7739"/>
    <lineage>
        <taxon>Eukaryota</taxon>
        <taxon>Metazoa</taxon>
        <taxon>Chordata</taxon>
        <taxon>Cephalochordata</taxon>
        <taxon>Leptocardii</taxon>
        <taxon>Amphioxiformes</taxon>
        <taxon>Branchiostomatidae</taxon>
        <taxon>Branchiostoma</taxon>
    </lineage>
</organism>
<protein>
    <submittedName>
        <fullName evidence="3">Uncharacterized protein</fullName>
    </submittedName>
</protein>
<dbReference type="SUPFAM" id="SSF69318">
    <property type="entry name" value="Integrin alpha N-terminal domain"/>
    <property type="match status" value="1"/>
</dbReference>
<keyword evidence="1 2" id="KW-0732">Signal</keyword>
<dbReference type="Gene3D" id="2.130.10.130">
    <property type="entry name" value="Integrin alpha, N-terminal"/>
    <property type="match status" value="1"/>
</dbReference>
<dbReference type="AlphaFoldDB" id="C3Y8A5"/>
<dbReference type="EMBL" id="GG666491">
    <property type="protein sequence ID" value="EEN63342.1"/>
    <property type="molecule type" value="Genomic_DNA"/>
</dbReference>
<dbReference type="eggNOG" id="ENOG502RZVB">
    <property type="taxonomic scope" value="Eukaryota"/>
</dbReference>
<dbReference type="Pfam" id="PF01839">
    <property type="entry name" value="FG-GAP"/>
    <property type="match status" value="1"/>
</dbReference>
<dbReference type="InterPro" id="IPR028994">
    <property type="entry name" value="Integrin_alpha_N"/>
</dbReference>
<evidence type="ECO:0000313" key="3">
    <source>
        <dbReference type="EMBL" id="EEN63342.1"/>
    </source>
</evidence>
<name>C3Y8A5_BRAFL</name>
<gene>
    <name evidence="3" type="ORF">BRAFLDRAFT_119209</name>
</gene>
<dbReference type="InParanoid" id="C3Y8A5"/>
<sequence length="448" mass="49168">MATKSVSFVLVLCACARLSLTLNFKQVGVMSVRSPAFLGLLPNVTSSGVTKYDLLISTFSGIPFTQDYVWGVPDVGSRLQNPASWTPEVITNQLHWPNEIEPVPVDVFGKGGVVSVAGGFFLPTKTDGGLFLIDGWPGKAGSPADISSNDVKQDWFFHRVEWLDMDGDGRKDALTARAYFNPLGGTSKGELLWFQQPESDPVNTQFWSLHKIITGPDTFFRTASLPIGGKLRTVIITCGYFSKELRITWTEDPKGNWTNAKSINSAVIDDGLQYFSVEVADLNADGKDDLLVTVNSPNNGTVYVYEVPDDPVTQPFERILLKSGYSVPGFFLNGKGAPGSAFPFYSSTNGKGKPYILVSGDDDRHAYVMTPLSQDPKDWRRIMNIREPSAILKKNIFLRYKQDTVYHGGGTVGQIVMADVNADGIQEVFVPAYSDNKVLVYQVTDTEG</sequence>
<accession>C3Y8A5</accession>
<proteinExistence type="predicted"/>
<feature type="chain" id="PRO_5002935281" evidence="2">
    <location>
        <begin position="22"/>
        <end position="448"/>
    </location>
</feature>
<dbReference type="PANTHER" id="PTHR35836:SF1">
    <property type="entry name" value="VCBS REPEAT-CONTAINING PROTEIN"/>
    <property type="match status" value="1"/>
</dbReference>
<feature type="signal peptide" evidence="2">
    <location>
        <begin position="1"/>
        <end position="21"/>
    </location>
</feature>
<evidence type="ECO:0000256" key="1">
    <source>
        <dbReference type="ARBA" id="ARBA00022729"/>
    </source>
</evidence>